<keyword evidence="3 8" id="KW-0540">Nuclease</keyword>
<proteinExistence type="inferred from homology"/>
<dbReference type="InterPro" id="IPR022907">
    <property type="entry name" value="VapC_family"/>
</dbReference>
<accession>A0A3M6R4F7</accession>
<comment type="caution">
    <text evidence="10">The sequence shown here is derived from an EMBL/GenBank/DDBJ whole genome shotgun (WGS) entry which is preliminary data.</text>
</comment>
<evidence type="ECO:0000256" key="6">
    <source>
        <dbReference type="ARBA" id="ARBA00022842"/>
    </source>
</evidence>
<keyword evidence="6 8" id="KW-0460">Magnesium</keyword>
<dbReference type="HAMAP" id="MF_00265">
    <property type="entry name" value="VapC_Nob1"/>
    <property type="match status" value="1"/>
</dbReference>
<comment type="similarity">
    <text evidence="7 8">Belongs to the PINc/VapC protein family.</text>
</comment>
<keyword evidence="4 8" id="KW-0479">Metal-binding</keyword>
<dbReference type="SUPFAM" id="SSF88723">
    <property type="entry name" value="PIN domain-like"/>
    <property type="match status" value="1"/>
</dbReference>
<sequence length="129" mass="13861">MLDTNASSAAVRGDPLINARLDALPPGSWCISSITAAEHLYGLAKKPEAVRLAQLVHAFLEVALVPPWDRAAGAALGPLRARLEREGQKIGDYDCLIAAHALSLNLVLVTANVREFGRVEGLRVENWQA</sequence>
<feature type="domain" description="PIN" evidence="9">
    <location>
        <begin position="1"/>
        <end position="120"/>
    </location>
</feature>
<dbReference type="InterPro" id="IPR002716">
    <property type="entry name" value="PIN_dom"/>
</dbReference>
<evidence type="ECO:0000313" key="10">
    <source>
        <dbReference type="EMBL" id="RMX10037.1"/>
    </source>
</evidence>
<dbReference type="OrthoDB" id="9796690at2"/>
<dbReference type="Pfam" id="PF01850">
    <property type="entry name" value="PIN"/>
    <property type="match status" value="1"/>
</dbReference>
<dbReference type="PANTHER" id="PTHR33653">
    <property type="entry name" value="RIBONUCLEASE VAPC2"/>
    <property type="match status" value="1"/>
</dbReference>
<comment type="function">
    <text evidence="8">Toxic component of a toxin-antitoxin (TA) system. An RNase.</text>
</comment>
<comment type="cofactor">
    <cofactor evidence="1 8">
        <name>Mg(2+)</name>
        <dbReference type="ChEBI" id="CHEBI:18420"/>
    </cofactor>
</comment>
<evidence type="ECO:0000259" key="9">
    <source>
        <dbReference type="Pfam" id="PF01850"/>
    </source>
</evidence>
<feature type="binding site" evidence="8">
    <location>
        <position position="94"/>
    </location>
    <ligand>
        <name>Mg(2+)</name>
        <dbReference type="ChEBI" id="CHEBI:18420"/>
    </ligand>
</feature>
<feature type="binding site" evidence="8">
    <location>
        <position position="3"/>
    </location>
    <ligand>
        <name>Mg(2+)</name>
        <dbReference type="ChEBI" id="CHEBI:18420"/>
    </ligand>
</feature>
<evidence type="ECO:0000256" key="5">
    <source>
        <dbReference type="ARBA" id="ARBA00022801"/>
    </source>
</evidence>
<dbReference type="GO" id="GO:0000287">
    <property type="term" value="F:magnesium ion binding"/>
    <property type="evidence" value="ECO:0007669"/>
    <property type="project" value="UniProtKB-UniRule"/>
</dbReference>
<evidence type="ECO:0000256" key="4">
    <source>
        <dbReference type="ARBA" id="ARBA00022723"/>
    </source>
</evidence>
<protein>
    <recommendedName>
        <fullName evidence="8">Ribonuclease VapC</fullName>
        <shortName evidence="8">RNase VapC</shortName>
        <ecNumber evidence="8">3.1.-.-</ecNumber>
    </recommendedName>
    <alternativeName>
        <fullName evidence="8">Toxin VapC</fullName>
    </alternativeName>
</protein>
<evidence type="ECO:0000256" key="1">
    <source>
        <dbReference type="ARBA" id="ARBA00001946"/>
    </source>
</evidence>
<dbReference type="RefSeq" id="WP_122245782.1">
    <property type="nucleotide sequence ID" value="NZ_RDQJ01000027.1"/>
</dbReference>
<dbReference type="Gene3D" id="3.40.50.1010">
    <property type="entry name" value="5'-nuclease"/>
    <property type="match status" value="1"/>
</dbReference>
<gene>
    <name evidence="8" type="primary">vapC</name>
    <name evidence="10" type="ORF">EBQ34_12905</name>
</gene>
<keyword evidence="2 8" id="KW-1277">Toxin-antitoxin system</keyword>
<dbReference type="GO" id="GO:0090729">
    <property type="term" value="F:toxin activity"/>
    <property type="evidence" value="ECO:0007669"/>
    <property type="project" value="UniProtKB-KW"/>
</dbReference>
<dbReference type="GO" id="GO:0004540">
    <property type="term" value="F:RNA nuclease activity"/>
    <property type="evidence" value="ECO:0007669"/>
    <property type="project" value="InterPro"/>
</dbReference>
<dbReference type="EMBL" id="RDQJ01000027">
    <property type="protein sequence ID" value="RMX10037.1"/>
    <property type="molecule type" value="Genomic_DNA"/>
</dbReference>
<evidence type="ECO:0000256" key="3">
    <source>
        <dbReference type="ARBA" id="ARBA00022722"/>
    </source>
</evidence>
<evidence type="ECO:0000313" key="11">
    <source>
        <dbReference type="Proteomes" id="UP000275180"/>
    </source>
</evidence>
<dbReference type="InterPro" id="IPR029060">
    <property type="entry name" value="PIN-like_dom_sf"/>
</dbReference>
<dbReference type="EC" id="3.1.-.-" evidence="8"/>
<dbReference type="InterPro" id="IPR050556">
    <property type="entry name" value="Type_II_TA_system_RNase"/>
</dbReference>
<keyword evidence="8" id="KW-0800">Toxin</keyword>
<dbReference type="Proteomes" id="UP000275180">
    <property type="component" value="Unassembled WGS sequence"/>
</dbReference>
<evidence type="ECO:0000256" key="8">
    <source>
        <dbReference type="HAMAP-Rule" id="MF_00265"/>
    </source>
</evidence>
<dbReference type="GO" id="GO:0016787">
    <property type="term" value="F:hydrolase activity"/>
    <property type="evidence" value="ECO:0007669"/>
    <property type="project" value="UniProtKB-KW"/>
</dbReference>
<keyword evidence="5 8" id="KW-0378">Hydrolase</keyword>
<evidence type="ECO:0000256" key="7">
    <source>
        <dbReference type="ARBA" id="ARBA00038093"/>
    </source>
</evidence>
<name>A0A3M6R4F7_9BURK</name>
<reference evidence="10 11" key="1">
    <citation type="submission" date="2018-10" db="EMBL/GenBank/DDBJ databases">
        <title>Comamonadaceae CDC group NO-1 genome sequencing and assembly.</title>
        <authorList>
            <person name="Bernier A.-M."/>
            <person name="Bernard K."/>
        </authorList>
    </citation>
    <scope>NUCLEOTIDE SEQUENCE [LARGE SCALE GENOMIC DNA]</scope>
    <source>
        <strain evidence="10 11">NML180582</strain>
    </source>
</reference>
<dbReference type="AlphaFoldDB" id="A0A3M6R4F7"/>
<organism evidence="10 11">
    <name type="scientific">Vandammella animalimorsus</name>
    <dbReference type="NCBI Taxonomy" id="2029117"/>
    <lineage>
        <taxon>Bacteria</taxon>
        <taxon>Pseudomonadati</taxon>
        <taxon>Pseudomonadota</taxon>
        <taxon>Betaproteobacteria</taxon>
        <taxon>Burkholderiales</taxon>
        <taxon>Comamonadaceae</taxon>
        <taxon>Vandammella</taxon>
    </lineage>
</organism>
<dbReference type="PANTHER" id="PTHR33653:SF1">
    <property type="entry name" value="RIBONUCLEASE VAPC2"/>
    <property type="match status" value="1"/>
</dbReference>
<evidence type="ECO:0000256" key="2">
    <source>
        <dbReference type="ARBA" id="ARBA00022649"/>
    </source>
</evidence>